<dbReference type="SUPFAM" id="SSF52499">
    <property type="entry name" value="Isochorismatase-like hydrolases"/>
    <property type="match status" value="1"/>
</dbReference>
<gene>
    <name evidence="2" type="ORF">OIE46_02410</name>
</gene>
<accession>A0AAX3F047</accession>
<dbReference type="Pfam" id="PF00857">
    <property type="entry name" value="Isochorismatase"/>
    <property type="match status" value="1"/>
</dbReference>
<evidence type="ECO:0000259" key="1">
    <source>
        <dbReference type="Pfam" id="PF00857"/>
    </source>
</evidence>
<dbReference type="EMBL" id="CP107525">
    <property type="protein sequence ID" value="UZW64217.1"/>
    <property type="molecule type" value="Genomic_DNA"/>
</dbReference>
<sequence length="180" mass="21049">MKNKVIFVLNLNNGFTKLDENIKAIVSNVKKFLLENKDHSDIYFVNDLYTNLDMEFETNKNLYYCNENTDESNIDSSLLEFVNLQNKFQKNSTNAFWDLDPNLYLKYNEFTLVGACTDLDILEFALTLQTYLLKLKLKKNIVVYSDLVATFDNENHSYKKYQELSLELLSQKGILVKKHG</sequence>
<dbReference type="Proteomes" id="UP001164481">
    <property type="component" value="Chromosome"/>
</dbReference>
<evidence type="ECO:0000313" key="3">
    <source>
        <dbReference type="Proteomes" id="UP001164481"/>
    </source>
</evidence>
<evidence type="ECO:0000313" key="2">
    <source>
        <dbReference type="EMBL" id="UZW64217.1"/>
    </source>
</evidence>
<name>A0AAX3F047_MYCSY</name>
<dbReference type="Gene3D" id="3.40.50.850">
    <property type="entry name" value="Isochorismatase-like"/>
    <property type="match status" value="1"/>
</dbReference>
<feature type="domain" description="Isochorismatase-like" evidence="1">
    <location>
        <begin position="5"/>
        <end position="158"/>
    </location>
</feature>
<dbReference type="RefSeq" id="WP_154221328.1">
    <property type="nucleotide sequence ID" value="NZ_CP034544.1"/>
</dbReference>
<proteinExistence type="predicted"/>
<dbReference type="AlphaFoldDB" id="A0AAX3F047"/>
<dbReference type="InterPro" id="IPR000868">
    <property type="entry name" value="Isochorismatase-like_dom"/>
</dbReference>
<reference evidence="2" key="2">
    <citation type="submission" date="2022-11" db="EMBL/GenBank/DDBJ databases">
        <title>complete genomes of mycoplasma synoviae ZX313 strain and SD2 strain.</title>
        <authorList>
            <person name="Zhong Q."/>
        </authorList>
    </citation>
    <scope>NUCLEOTIDE SEQUENCE</scope>
    <source>
        <strain evidence="2">SD2</strain>
    </source>
</reference>
<protein>
    <submittedName>
        <fullName evidence="2">Isochorismatase family protein</fullName>
    </submittedName>
</protein>
<dbReference type="InterPro" id="IPR036380">
    <property type="entry name" value="Isochorismatase-like_sf"/>
</dbReference>
<organism evidence="2 3">
    <name type="scientific">Mycoplasmopsis synoviae</name>
    <name type="common">Mycoplasma synoviae</name>
    <dbReference type="NCBI Taxonomy" id="2109"/>
    <lineage>
        <taxon>Bacteria</taxon>
        <taxon>Bacillati</taxon>
        <taxon>Mycoplasmatota</taxon>
        <taxon>Mycoplasmoidales</taxon>
        <taxon>Metamycoplasmataceae</taxon>
        <taxon>Mycoplasmopsis</taxon>
    </lineage>
</organism>
<reference evidence="2" key="1">
    <citation type="submission" date="2022-10" db="EMBL/GenBank/DDBJ databases">
        <authorList>
            <person name="Wei X."/>
        </authorList>
    </citation>
    <scope>NUCLEOTIDE SEQUENCE</scope>
    <source>
        <strain evidence="2">SD2</strain>
    </source>
</reference>